<sequence>MKTIYSILFASLNTALNEKISIGLLMSDGYNTKFKFSSEKLLAVKAATEPERYGFIKNYLKALDDEILKSNNNIGLFTNKIFKVDWVTDNYMNYLSNYSNNLIQFSEPKFIDISFSTENFKRIFKKYVHVKYDSNEVIIETDNINKRVKERLYSTIDNRVNLDVSLDSSHFENLFTPIEINFIGMNGIPVVGQTVDFSKKHYNLENDIARFVSLTKAIELHDKKKGKYFILGHEPEGKEDKNHVLWSQIKNSDFLDFVDIDAIDIVEEYIEHFDVKPYFEKNVN</sequence>
<protein>
    <recommendedName>
        <fullName evidence="3">DUF3037 domain-containing protein</fullName>
    </recommendedName>
</protein>
<dbReference type="Proteomes" id="UP001210231">
    <property type="component" value="Unassembled WGS sequence"/>
</dbReference>
<organism evidence="1 2">
    <name type="scientific">Polluticaenibacter yanchengensis</name>
    <dbReference type="NCBI Taxonomy" id="3014562"/>
    <lineage>
        <taxon>Bacteria</taxon>
        <taxon>Pseudomonadati</taxon>
        <taxon>Bacteroidota</taxon>
        <taxon>Chitinophagia</taxon>
        <taxon>Chitinophagales</taxon>
        <taxon>Chitinophagaceae</taxon>
        <taxon>Polluticaenibacter</taxon>
    </lineage>
</organism>
<evidence type="ECO:0008006" key="3">
    <source>
        <dbReference type="Google" id="ProtNLM"/>
    </source>
</evidence>
<evidence type="ECO:0000313" key="1">
    <source>
        <dbReference type="EMBL" id="MDA3613679.1"/>
    </source>
</evidence>
<dbReference type="RefSeq" id="WP_407030007.1">
    <property type="nucleotide sequence ID" value="NZ_JAQGEF010000002.1"/>
</dbReference>
<comment type="caution">
    <text evidence="1">The sequence shown here is derived from an EMBL/GenBank/DDBJ whole genome shotgun (WGS) entry which is preliminary data.</text>
</comment>
<accession>A0ABT4UGG1</accession>
<reference evidence="1 2" key="1">
    <citation type="submission" date="2022-12" db="EMBL/GenBank/DDBJ databases">
        <title>Chitinophagaceae gen. sp. nov., a new member of the family Chitinophagaceae, isolated from soil in a chemical factory.</title>
        <authorList>
            <person name="Ke Z."/>
        </authorList>
    </citation>
    <scope>NUCLEOTIDE SEQUENCE [LARGE SCALE GENOMIC DNA]</scope>
    <source>
        <strain evidence="1 2">LY-5</strain>
    </source>
</reference>
<dbReference type="EMBL" id="JAQGEF010000002">
    <property type="protein sequence ID" value="MDA3613679.1"/>
    <property type="molecule type" value="Genomic_DNA"/>
</dbReference>
<keyword evidence="2" id="KW-1185">Reference proteome</keyword>
<name>A0ABT4UGG1_9BACT</name>
<gene>
    <name evidence="1" type="ORF">O3P16_02580</name>
</gene>
<evidence type="ECO:0000313" key="2">
    <source>
        <dbReference type="Proteomes" id="UP001210231"/>
    </source>
</evidence>
<proteinExistence type="predicted"/>